<evidence type="ECO:0000313" key="1">
    <source>
        <dbReference type="EMBL" id="KAJ8643153.1"/>
    </source>
</evidence>
<protein>
    <submittedName>
        <fullName evidence="1">Uncharacterized protein</fullName>
    </submittedName>
</protein>
<gene>
    <name evidence="1" type="ORF">MRB53_004901</name>
</gene>
<sequence>MGSLMGLIGSVIVVIAALAQCTAAETTHIVGDSAGWTLPFNTSWASGKTFAVGDKLSFTFNAQAHDVAQVTKTEYDGCTSSSNSNVSTTSPTVITLSTAGEHYYICTFTGHCAGGQKLSVNVVSSTTESPGPSPPPTAGSTPPTASSPTAGSTPPTASSPTAGSTPPSPSSAPSRAAAFGGAGAFMAVLTALFV</sequence>
<dbReference type="Proteomes" id="UP001234297">
    <property type="component" value="Chromosome 2"/>
</dbReference>
<reference evidence="1 2" key="1">
    <citation type="journal article" date="2022" name="Hortic Res">
        <title>A haplotype resolved chromosomal level avocado genome allows analysis of novel avocado genes.</title>
        <authorList>
            <person name="Nath O."/>
            <person name="Fletcher S.J."/>
            <person name="Hayward A."/>
            <person name="Shaw L.M."/>
            <person name="Masouleh A.K."/>
            <person name="Furtado A."/>
            <person name="Henry R.J."/>
            <person name="Mitter N."/>
        </authorList>
    </citation>
    <scope>NUCLEOTIDE SEQUENCE [LARGE SCALE GENOMIC DNA]</scope>
    <source>
        <strain evidence="2">cv. Hass</strain>
    </source>
</reference>
<name>A0ACC2MCL0_PERAE</name>
<keyword evidence="2" id="KW-1185">Reference proteome</keyword>
<evidence type="ECO:0000313" key="2">
    <source>
        <dbReference type="Proteomes" id="UP001234297"/>
    </source>
</evidence>
<comment type="caution">
    <text evidence="1">The sequence shown here is derived from an EMBL/GenBank/DDBJ whole genome shotgun (WGS) entry which is preliminary data.</text>
</comment>
<organism evidence="1 2">
    <name type="scientific">Persea americana</name>
    <name type="common">Avocado</name>
    <dbReference type="NCBI Taxonomy" id="3435"/>
    <lineage>
        <taxon>Eukaryota</taxon>
        <taxon>Viridiplantae</taxon>
        <taxon>Streptophyta</taxon>
        <taxon>Embryophyta</taxon>
        <taxon>Tracheophyta</taxon>
        <taxon>Spermatophyta</taxon>
        <taxon>Magnoliopsida</taxon>
        <taxon>Magnoliidae</taxon>
        <taxon>Laurales</taxon>
        <taxon>Lauraceae</taxon>
        <taxon>Persea</taxon>
    </lineage>
</organism>
<accession>A0ACC2MCL0</accession>
<proteinExistence type="predicted"/>
<dbReference type="EMBL" id="CM056810">
    <property type="protein sequence ID" value="KAJ8643153.1"/>
    <property type="molecule type" value="Genomic_DNA"/>
</dbReference>